<evidence type="ECO:0000313" key="3">
    <source>
        <dbReference type="EMBL" id="AFM69097.1"/>
    </source>
</evidence>
<dbReference type="Proteomes" id="UP000002895">
    <property type="component" value="Chromosome"/>
</dbReference>
<feature type="transmembrane region" description="Helical" evidence="1">
    <location>
        <begin position="20"/>
        <end position="37"/>
    </location>
</feature>
<dbReference type="AlphaFoldDB" id="I6SUP5"/>
<feature type="transmembrane region" description="Helical" evidence="1">
    <location>
        <begin position="192"/>
        <end position="213"/>
    </location>
</feature>
<dbReference type="Pfam" id="PF01757">
    <property type="entry name" value="Acyl_transf_3"/>
    <property type="match status" value="1"/>
</dbReference>
<keyword evidence="1" id="KW-0472">Membrane</keyword>
<feature type="transmembrane region" description="Helical" evidence="1">
    <location>
        <begin position="233"/>
        <end position="253"/>
    </location>
</feature>
<dbReference type="PANTHER" id="PTHR37312">
    <property type="entry name" value="MEMBRANE-BOUND ACYLTRANSFERASE YKRP-RELATED"/>
    <property type="match status" value="1"/>
</dbReference>
<dbReference type="OrthoDB" id="6623990at2"/>
<feature type="transmembrane region" description="Helical" evidence="1">
    <location>
        <begin position="87"/>
        <end position="108"/>
    </location>
</feature>
<evidence type="ECO:0000313" key="4">
    <source>
        <dbReference type="Proteomes" id="UP000002895"/>
    </source>
</evidence>
<feature type="transmembrane region" description="Helical" evidence="1">
    <location>
        <begin position="296"/>
        <end position="320"/>
    </location>
</feature>
<feature type="transmembrane region" description="Helical" evidence="1">
    <location>
        <begin position="265"/>
        <end position="284"/>
    </location>
</feature>
<dbReference type="PANTHER" id="PTHR37312:SF1">
    <property type="entry name" value="MEMBRANE-BOUND ACYLTRANSFERASE YKRP-RELATED"/>
    <property type="match status" value="1"/>
</dbReference>
<proteinExistence type="predicted"/>
<dbReference type="EMBL" id="CP003504">
    <property type="protein sequence ID" value="AFM69097.1"/>
    <property type="molecule type" value="Genomic_DNA"/>
</dbReference>
<gene>
    <name evidence="3" type="ordered locus">EHR_00515</name>
</gene>
<dbReference type="RefSeq" id="WP_014834192.1">
    <property type="nucleotide sequence ID" value="NC_018081.1"/>
</dbReference>
<keyword evidence="1" id="KW-1133">Transmembrane helix</keyword>
<dbReference type="InterPro" id="IPR002656">
    <property type="entry name" value="Acyl_transf_3_dom"/>
</dbReference>
<protein>
    <recommendedName>
        <fullName evidence="2">Acyltransferase 3 domain-containing protein</fullName>
    </recommendedName>
</protein>
<dbReference type="eggNOG" id="COG3594">
    <property type="taxonomic scope" value="Bacteria"/>
</dbReference>
<feature type="domain" description="Acyltransferase 3" evidence="2">
    <location>
        <begin position="15"/>
        <end position="320"/>
    </location>
</feature>
<sequence length="369" mass="42947">MNEKMNLNNVSKRLYKWDNLKALLIFLVVVGHLIDRANQKSDLLMKINYWIYMFHMPAFIFVSGLFSKNTIRNKDFRKSFRYLKWFFILKIIFLISTFLSSGSLSFSFLTESGLPWYCFAIFAFQLISMVIDGYDKYWVLGIAVVIGCLAGYDANLGDFLCSSRILTFFPFFYAGYLIDYQKMSNYLNNFKIKLCALFLLSGSFFVVYFKLYGTSLTMGFLTGRNAYANVSELVGLYGGFFRFIYYIAVFLIISSLVALISNKRLFITSFGELSLIIYMLHIPIVRIVNDKLHLDLFIKSFGVPQSITILIVTICIFFLCRMEWVHKPLNKILYFNVPEKTDNSVKGNGYFKSFFYDRTLTILDSKNEE</sequence>
<evidence type="ECO:0000259" key="2">
    <source>
        <dbReference type="Pfam" id="PF01757"/>
    </source>
</evidence>
<keyword evidence="4" id="KW-1185">Reference proteome</keyword>
<reference evidence="3 4" key="1">
    <citation type="journal article" date="2012" name="J. Bacteriol.">
        <title>Genome sequence of Enterococcus hirae (Streptococcus faecalis) ATCC 9790, a model organism for the study of ion transport, bioenergetics, and copper homeostasis.</title>
        <authorList>
            <person name="Gaechter T."/>
            <person name="Wunderlin C."/>
            <person name="Schmidheini T."/>
            <person name="Solioz M."/>
        </authorList>
    </citation>
    <scope>NUCLEOTIDE SEQUENCE [LARGE SCALE GENOMIC DNA]</scope>
    <source>
        <strain evidence="4">ATCC 9790 / DSM 20160 / JCM 8729 / LMG 6399 / NBRC 3181 / NCIMB 6459 / NCDO 1258 / NCTC 12367 / WDCM 00089 / R</strain>
    </source>
</reference>
<dbReference type="InterPro" id="IPR052734">
    <property type="entry name" value="Nod_factor_acetyltransferase"/>
</dbReference>
<dbReference type="KEGG" id="ehr:EHR_00515"/>
<feature type="transmembrane region" description="Helical" evidence="1">
    <location>
        <begin position="138"/>
        <end position="156"/>
    </location>
</feature>
<name>I6SUP5_ENTHA</name>
<accession>I6SUP5</accession>
<evidence type="ECO:0000256" key="1">
    <source>
        <dbReference type="SAM" id="Phobius"/>
    </source>
</evidence>
<dbReference type="GO" id="GO:0016747">
    <property type="term" value="F:acyltransferase activity, transferring groups other than amino-acyl groups"/>
    <property type="evidence" value="ECO:0007669"/>
    <property type="project" value="InterPro"/>
</dbReference>
<dbReference type="HOGENOM" id="CLU_047004_1_0_9"/>
<feature type="transmembrane region" description="Helical" evidence="1">
    <location>
        <begin position="162"/>
        <end position="180"/>
    </location>
</feature>
<feature type="transmembrane region" description="Helical" evidence="1">
    <location>
        <begin position="114"/>
        <end position="131"/>
    </location>
</feature>
<feature type="transmembrane region" description="Helical" evidence="1">
    <location>
        <begin position="49"/>
        <end position="66"/>
    </location>
</feature>
<dbReference type="PATRIC" id="fig|768486.3.peg.101"/>
<keyword evidence="1" id="KW-0812">Transmembrane</keyword>
<organism evidence="3 4">
    <name type="scientific">Enterococcus hirae (strain ATCC 9790 / DSM 20160 / JCM 8729 / LMG 6399 / NBRC 3181 / NCIMB 6459 / NCDO 1258 / NCTC 12367 / WDCM 00089 / R)</name>
    <dbReference type="NCBI Taxonomy" id="768486"/>
    <lineage>
        <taxon>Bacteria</taxon>
        <taxon>Bacillati</taxon>
        <taxon>Bacillota</taxon>
        <taxon>Bacilli</taxon>
        <taxon>Lactobacillales</taxon>
        <taxon>Enterococcaceae</taxon>
        <taxon>Enterococcus</taxon>
    </lineage>
</organism>